<dbReference type="InterPro" id="IPR001093">
    <property type="entry name" value="IMP_DH_GMPRt"/>
</dbReference>
<reference evidence="10" key="1">
    <citation type="journal article" date="2019" name="Int. J. Syst. Evol. Microbiol.">
        <title>The Global Catalogue of Microorganisms (GCM) 10K type strain sequencing project: providing services to taxonomists for standard genome sequencing and annotation.</title>
        <authorList>
            <consortium name="The Broad Institute Genomics Platform"/>
            <consortium name="The Broad Institute Genome Sequencing Center for Infectious Disease"/>
            <person name="Wu L."/>
            <person name="Ma J."/>
        </authorList>
    </citation>
    <scope>NUCLEOTIDE SEQUENCE [LARGE SCALE GENOMIC DNA]</scope>
    <source>
        <strain evidence="10">JCM 18127</strain>
    </source>
</reference>
<accession>A0ABP8WMR4</accession>
<dbReference type="PIRSF" id="PIRSF000130">
    <property type="entry name" value="IMPDH"/>
    <property type="match status" value="1"/>
</dbReference>
<dbReference type="EMBL" id="BAABIM010000003">
    <property type="protein sequence ID" value="GAA4691768.1"/>
    <property type="molecule type" value="Genomic_DNA"/>
</dbReference>
<evidence type="ECO:0000256" key="4">
    <source>
        <dbReference type="ARBA" id="ARBA00023002"/>
    </source>
</evidence>
<keyword evidence="5 7" id="KW-0129">CBS domain</keyword>
<evidence type="ECO:0000256" key="2">
    <source>
        <dbReference type="ARBA" id="ARBA00022737"/>
    </source>
</evidence>
<dbReference type="InterPro" id="IPR000644">
    <property type="entry name" value="CBS_dom"/>
</dbReference>
<dbReference type="PROSITE" id="PS51371">
    <property type="entry name" value="CBS"/>
    <property type="match status" value="1"/>
</dbReference>
<evidence type="ECO:0000256" key="7">
    <source>
        <dbReference type="PROSITE-ProRule" id="PRU00703"/>
    </source>
</evidence>
<comment type="cofactor">
    <cofactor evidence="6">
        <name>a monovalent cation</name>
        <dbReference type="ChEBI" id="CHEBI:60242"/>
    </cofactor>
</comment>
<dbReference type="Proteomes" id="UP001500621">
    <property type="component" value="Unassembled WGS sequence"/>
</dbReference>
<keyword evidence="3 6" id="KW-0521">NADP</keyword>
<proteinExistence type="inferred from homology"/>
<evidence type="ECO:0000256" key="5">
    <source>
        <dbReference type="ARBA" id="ARBA00023122"/>
    </source>
</evidence>
<dbReference type="NCBIfam" id="TIGR01303">
    <property type="entry name" value="IMP_DH_rel_1"/>
    <property type="match status" value="1"/>
</dbReference>
<keyword evidence="4 6" id="KW-0560">Oxidoreductase</keyword>
<evidence type="ECO:0000256" key="6">
    <source>
        <dbReference type="HAMAP-Rule" id="MF_02250"/>
    </source>
</evidence>
<comment type="similarity">
    <text evidence="6">Belongs to the IMPDH/GMPR family. GuaB1 subfamily.</text>
</comment>
<keyword evidence="2" id="KW-0677">Repeat</keyword>
<dbReference type="NCBIfam" id="NF005869">
    <property type="entry name" value="PRK07807.1"/>
    <property type="match status" value="1"/>
</dbReference>
<dbReference type="InterPro" id="IPR050139">
    <property type="entry name" value="GMP_reductase"/>
</dbReference>
<comment type="pathway">
    <text evidence="6">Purine metabolism; IMP biosynthesis via salvage pathway.</text>
</comment>
<protein>
    <recommendedName>
        <fullName evidence="6">GMP reductase</fullName>
        <ecNumber evidence="6">1.7.1.7</ecNumber>
    </recommendedName>
    <alternativeName>
        <fullName evidence="6">Guanosine 5'-monophosphate reductase</fullName>
        <shortName evidence="6">GMPR</shortName>
    </alternativeName>
</protein>
<dbReference type="InterPro" id="IPR046342">
    <property type="entry name" value="CBS_dom_sf"/>
</dbReference>
<feature type="domain" description="CBS" evidence="8">
    <location>
        <begin position="95"/>
        <end position="152"/>
    </location>
</feature>
<comment type="caution">
    <text evidence="9">The sequence shown here is derived from an EMBL/GenBank/DDBJ whole genome shotgun (WGS) entry which is preliminary data.</text>
</comment>
<dbReference type="InterPro" id="IPR013785">
    <property type="entry name" value="Aldolase_TIM"/>
</dbReference>
<dbReference type="InterPro" id="IPR005990">
    <property type="entry name" value="IMP_DH"/>
</dbReference>
<dbReference type="Pfam" id="PF00571">
    <property type="entry name" value="CBS"/>
    <property type="match status" value="1"/>
</dbReference>
<feature type="binding site" evidence="6">
    <location>
        <begin position="245"/>
        <end position="247"/>
    </location>
    <ligand>
        <name>NADP(+)</name>
        <dbReference type="ChEBI" id="CHEBI:58349"/>
    </ligand>
</feature>
<dbReference type="HAMAP" id="MF_02250">
    <property type="entry name" value="GMPR_GuaB1"/>
    <property type="match status" value="1"/>
</dbReference>
<evidence type="ECO:0000256" key="3">
    <source>
        <dbReference type="ARBA" id="ARBA00022857"/>
    </source>
</evidence>
<dbReference type="CDD" id="cd00381">
    <property type="entry name" value="IMPDH"/>
    <property type="match status" value="1"/>
</dbReference>
<keyword evidence="10" id="KW-1185">Reference proteome</keyword>
<feature type="binding site" evidence="6">
    <location>
        <begin position="295"/>
        <end position="297"/>
    </location>
    <ligand>
        <name>NADP(+)</name>
        <dbReference type="ChEBI" id="CHEBI:58349"/>
    </ligand>
</feature>
<keyword evidence="1 6" id="KW-0660">Purine salvage</keyword>
<name>A0ABP8WMR4_9ACTN</name>
<dbReference type="PANTHER" id="PTHR43170:SF5">
    <property type="entry name" value="GMP REDUCTASE"/>
    <property type="match status" value="1"/>
</dbReference>
<comment type="function">
    <text evidence="6">Involved in the purine-salvage pathway. Catalyzes the NADPH-dependent conversion of GMP to IMP.</text>
</comment>
<dbReference type="PANTHER" id="PTHR43170">
    <property type="entry name" value="GMP REDUCTASE"/>
    <property type="match status" value="1"/>
</dbReference>
<sequence>MQFLQQTQPSHDLTYDDVFMVPRHSAVASRYDVDLSTSDGTGATLPLVVANMTAIAGKRMAETVARRGGLVVIPQDIPTSVVAEVVRFVKSRHLVMDTPIELHPHQTVAEALSLIPKRAHRAAVVVEDGRPVGVVSEADCAEVDRFAQVGQVKSGAAVTIAADSDPREAFDAIERAKTPLAVAVHPDGTLAGVLTRTGALRATLYQPAVDERGGLRIAAAVGVNGEVAVKAAELLEAGVDTLVVDTAHGHQDRMLEALRAVRDLDPGVPVVAGNVVSAEGTRALVEAGADVVKVGVGPGAMCTTRMMTGVGRPQFSAVLECAAAARELGAHVWADGGVRHPRDVALALAAGASSVMVGSWFAGTHESPGDLTQDSDGRSYKVSFGMASARAVAHRTAGESSFDRARKGLYEEGISSSRMYLDPARPGVEDLIDQICSGVRSACTYAGATSLEELHERAVVGVQSAAGYHEGRPLATSW</sequence>
<dbReference type="EC" id="1.7.1.7" evidence="6"/>
<dbReference type="CDD" id="cd02205">
    <property type="entry name" value="CBS_pair_SF"/>
    <property type="match status" value="1"/>
</dbReference>
<evidence type="ECO:0000313" key="9">
    <source>
        <dbReference type="EMBL" id="GAA4691768.1"/>
    </source>
</evidence>
<dbReference type="InterPro" id="IPR005991">
    <property type="entry name" value="GUAB1"/>
</dbReference>
<comment type="catalytic activity">
    <reaction evidence="6">
        <text>IMP + NH4(+) + NADP(+) = GMP + NADPH + 2 H(+)</text>
        <dbReference type="Rhea" id="RHEA:17185"/>
        <dbReference type="ChEBI" id="CHEBI:15378"/>
        <dbReference type="ChEBI" id="CHEBI:28938"/>
        <dbReference type="ChEBI" id="CHEBI:57783"/>
        <dbReference type="ChEBI" id="CHEBI:58053"/>
        <dbReference type="ChEBI" id="CHEBI:58115"/>
        <dbReference type="ChEBI" id="CHEBI:58349"/>
        <dbReference type="EC" id="1.7.1.7"/>
    </reaction>
</comment>
<feature type="active site" description="Thioimidate intermediate" evidence="6">
    <location>
        <position position="302"/>
    </location>
</feature>
<organism evidence="9 10">
    <name type="scientific">Nocardioides nanhaiensis</name>
    <dbReference type="NCBI Taxonomy" id="1476871"/>
    <lineage>
        <taxon>Bacteria</taxon>
        <taxon>Bacillati</taxon>
        <taxon>Actinomycetota</taxon>
        <taxon>Actinomycetes</taxon>
        <taxon>Propionibacteriales</taxon>
        <taxon>Nocardioidaceae</taxon>
        <taxon>Nocardioides</taxon>
    </lineage>
</organism>
<dbReference type="SMART" id="SM01240">
    <property type="entry name" value="IMPDH"/>
    <property type="match status" value="1"/>
</dbReference>
<dbReference type="Gene3D" id="3.20.20.70">
    <property type="entry name" value="Aldolase class I"/>
    <property type="match status" value="1"/>
</dbReference>
<evidence type="ECO:0000259" key="8">
    <source>
        <dbReference type="PROSITE" id="PS51371"/>
    </source>
</evidence>
<dbReference type="SUPFAM" id="SSF51412">
    <property type="entry name" value="Inosine monophosphate dehydrogenase (IMPDH)"/>
    <property type="match status" value="1"/>
</dbReference>
<dbReference type="Pfam" id="PF00478">
    <property type="entry name" value="IMPDH"/>
    <property type="match status" value="1"/>
</dbReference>
<evidence type="ECO:0000256" key="1">
    <source>
        <dbReference type="ARBA" id="ARBA00022726"/>
    </source>
</evidence>
<dbReference type="SUPFAM" id="SSF54631">
    <property type="entry name" value="CBS-domain pair"/>
    <property type="match status" value="1"/>
</dbReference>
<evidence type="ECO:0000313" key="10">
    <source>
        <dbReference type="Proteomes" id="UP001500621"/>
    </source>
</evidence>
<gene>
    <name evidence="6" type="primary">guaB1</name>
    <name evidence="9" type="ORF">GCM10023226_32110</name>
</gene>